<keyword evidence="2" id="KW-0813">Transport</keyword>
<evidence type="ECO:0000259" key="10">
    <source>
        <dbReference type="Pfam" id="PF00582"/>
    </source>
</evidence>
<feature type="domain" description="Cation/H+ exchanger transmembrane" evidence="11">
    <location>
        <begin position="28"/>
        <end position="390"/>
    </location>
</feature>
<evidence type="ECO:0000256" key="1">
    <source>
        <dbReference type="ARBA" id="ARBA00004141"/>
    </source>
</evidence>
<gene>
    <name evidence="12" type="ORF">FOZ74_07535</name>
</gene>
<feature type="transmembrane region" description="Helical" evidence="9">
    <location>
        <begin position="342"/>
        <end position="364"/>
    </location>
</feature>
<proteinExistence type="predicted"/>
<feature type="transmembrane region" description="Helical" evidence="9">
    <location>
        <begin position="66"/>
        <end position="88"/>
    </location>
</feature>
<dbReference type="InterPro" id="IPR006153">
    <property type="entry name" value="Cation/H_exchanger_TM"/>
</dbReference>
<feature type="transmembrane region" description="Helical" evidence="9">
    <location>
        <begin position="129"/>
        <end position="147"/>
    </location>
</feature>
<dbReference type="EMBL" id="CP042344">
    <property type="protein sequence ID" value="QEA12889.1"/>
    <property type="molecule type" value="Genomic_DNA"/>
</dbReference>
<keyword evidence="3" id="KW-0050">Antiport</keyword>
<evidence type="ECO:0000256" key="2">
    <source>
        <dbReference type="ARBA" id="ARBA00022448"/>
    </source>
</evidence>
<dbReference type="AlphaFoldDB" id="A0A5B8RTC0"/>
<dbReference type="RefSeq" id="WP_146912482.1">
    <property type="nucleotide sequence ID" value="NZ_CP042344.1"/>
</dbReference>
<dbReference type="Gene3D" id="1.20.1530.20">
    <property type="match status" value="1"/>
</dbReference>
<dbReference type="InterPro" id="IPR038770">
    <property type="entry name" value="Na+/solute_symporter_sf"/>
</dbReference>
<feature type="transmembrane region" description="Helical" evidence="9">
    <location>
        <begin position="20"/>
        <end position="37"/>
    </location>
</feature>
<dbReference type="GO" id="GO:1902600">
    <property type="term" value="P:proton transmembrane transport"/>
    <property type="evidence" value="ECO:0007669"/>
    <property type="project" value="InterPro"/>
</dbReference>
<evidence type="ECO:0000256" key="9">
    <source>
        <dbReference type="SAM" id="Phobius"/>
    </source>
</evidence>
<keyword evidence="4 9" id="KW-0812">Transmembrane</keyword>
<sequence length="673" mass="73664">MEPIIAKLAEQFQLPLQSPVLIFSLILFIILASPILLEKVRTPDIIGLILAGILIGPHGFNILEKSLFVDVFSTIGLLYIMFLAGLELNLIEFKANANRSIVFGVATFTIPFAVGFPVCHYLLGMDVWGSLLVSSIFATHTLVTYPIASKYGVTKDPAVAITVGGTILTDTGVLVVLAVILGARGDGLTSEFWMRLVVSLIVFVAFMALVVPWLAKRFFEKQAHQKHSHYIFVLAIVFLSAFLSEVASLEPIIGAFAAGLALNRQIPNSSALMNRIEYIGNSLFIPFFLISVGMIVDIRVVFDGFTVLLMALALTITAFAGKYLAADLTARIFRLKGPQRDLIFGLSSAHAAATLAVVIVGYRAGIVDDHVINAIIVIILASCVIASVVTEKAARKLESKPEDVQELARNGNQNDEQILIPLSETTEFENLVRLAVLIRDKKASTPLTVVTVVPNTDEAEENVARAKQALEEVRAEASGADVEVNVVATIDHNPGTGIGRTAREIGADLIVMNWPQKNGFLAGFIGNKFGSVLYQTRKMLWVCNLDTPLSKYTGIFVILPPQAEASEHFELYWRKIARLAVEHSATVHLNCGSATAQAVKDFLKKSKLAVPLEHSDFSDWDDFLIVFRKMSDTELLIMVSAREGEEGHTPYMDQLPLKLEKHFPAVNKILVYP</sequence>
<organism evidence="12 13">
    <name type="scientific">Comamonas flocculans</name>
    <dbReference type="NCBI Taxonomy" id="2597701"/>
    <lineage>
        <taxon>Bacteria</taxon>
        <taxon>Pseudomonadati</taxon>
        <taxon>Pseudomonadota</taxon>
        <taxon>Betaproteobacteria</taxon>
        <taxon>Burkholderiales</taxon>
        <taxon>Comamonadaceae</taxon>
        <taxon>Comamonas</taxon>
    </lineage>
</organism>
<accession>A0A5B8RTC0</accession>
<dbReference type="Pfam" id="PF00999">
    <property type="entry name" value="Na_H_Exchanger"/>
    <property type="match status" value="1"/>
</dbReference>
<dbReference type="InterPro" id="IPR006016">
    <property type="entry name" value="UspA"/>
</dbReference>
<protein>
    <submittedName>
        <fullName evidence="12">Cation:proton antiporter</fullName>
    </submittedName>
</protein>
<feature type="coiled-coil region" evidence="8">
    <location>
        <begin position="456"/>
        <end position="483"/>
    </location>
</feature>
<dbReference type="OrthoDB" id="9793589at2"/>
<feature type="transmembrane region" description="Helical" evidence="9">
    <location>
        <begin position="227"/>
        <end position="243"/>
    </location>
</feature>
<dbReference type="GO" id="GO:0016020">
    <property type="term" value="C:membrane"/>
    <property type="evidence" value="ECO:0007669"/>
    <property type="project" value="UniProtKB-SubCell"/>
</dbReference>
<comment type="subcellular location">
    <subcellularLocation>
        <location evidence="1">Membrane</location>
        <topology evidence="1">Multi-pass membrane protein</topology>
    </subcellularLocation>
</comment>
<feature type="domain" description="UspA" evidence="10">
    <location>
        <begin position="417"/>
        <end position="542"/>
    </location>
</feature>
<dbReference type="CDD" id="cd00293">
    <property type="entry name" value="USP-like"/>
    <property type="match status" value="1"/>
</dbReference>
<name>A0A5B8RTC0_9BURK</name>
<dbReference type="SUPFAM" id="SSF52402">
    <property type="entry name" value="Adenine nucleotide alpha hydrolases-like"/>
    <property type="match status" value="1"/>
</dbReference>
<evidence type="ECO:0000313" key="13">
    <source>
        <dbReference type="Proteomes" id="UP000321199"/>
    </source>
</evidence>
<dbReference type="PANTHER" id="PTHR43562">
    <property type="entry name" value="NAPA-TYPE SODIUM/HYDROGEN ANTIPORTER"/>
    <property type="match status" value="1"/>
</dbReference>
<evidence type="ECO:0000259" key="11">
    <source>
        <dbReference type="Pfam" id="PF00999"/>
    </source>
</evidence>
<feature type="transmembrane region" description="Helical" evidence="9">
    <location>
        <begin position="100"/>
        <end position="123"/>
    </location>
</feature>
<evidence type="ECO:0000256" key="5">
    <source>
        <dbReference type="ARBA" id="ARBA00022989"/>
    </source>
</evidence>
<evidence type="ECO:0000256" key="6">
    <source>
        <dbReference type="ARBA" id="ARBA00023065"/>
    </source>
</evidence>
<evidence type="ECO:0000256" key="3">
    <source>
        <dbReference type="ARBA" id="ARBA00022449"/>
    </source>
</evidence>
<reference evidence="12 13" key="1">
    <citation type="submission" date="2019-07" db="EMBL/GenBank/DDBJ databases">
        <title>Complete genome sequence of Comamonas sp. NLF 7-7 isolated from livestock.</title>
        <authorList>
            <person name="Kim D.H."/>
            <person name="Kim J.G."/>
        </authorList>
    </citation>
    <scope>NUCLEOTIDE SEQUENCE [LARGE SCALE GENOMIC DNA]</scope>
    <source>
        <strain evidence="12 13">NLF 7-7</strain>
    </source>
</reference>
<dbReference type="GO" id="GO:0015297">
    <property type="term" value="F:antiporter activity"/>
    <property type="evidence" value="ECO:0007669"/>
    <property type="project" value="UniProtKB-KW"/>
</dbReference>
<evidence type="ECO:0000256" key="7">
    <source>
        <dbReference type="ARBA" id="ARBA00023136"/>
    </source>
</evidence>
<keyword evidence="6" id="KW-0406">Ion transport</keyword>
<feature type="transmembrane region" description="Helical" evidence="9">
    <location>
        <begin position="159"/>
        <end position="180"/>
    </location>
</feature>
<evidence type="ECO:0000256" key="4">
    <source>
        <dbReference type="ARBA" id="ARBA00022692"/>
    </source>
</evidence>
<dbReference type="PANTHER" id="PTHR43562:SF4">
    <property type="entry name" value="NA(+)_H(+) ANTIPORTER NHAS5"/>
    <property type="match status" value="1"/>
</dbReference>
<keyword evidence="7 9" id="KW-0472">Membrane</keyword>
<feature type="transmembrane region" description="Helical" evidence="9">
    <location>
        <begin position="44"/>
        <end position="60"/>
    </location>
</feature>
<keyword evidence="5 9" id="KW-1133">Transmembrane helix</keyword>
<feature type="transmembrane region" description="Helical" evidence="9">
    <location>
        <begin position="192"/>
        <end position="215"/>
    </location>
</feature>
<feature type="transmembrane region" description="Helical" evidence="9">
    <location>
        <begin position="302"/>
        <end position="321"/>
    </location>
</feature>
<keyword evidence="8" id="KW-0175">Coiled coil</keyword>
<dbReference type="InterPro" id="IPR014729">
    <property type="entry name" value="Rossmann-like_a/b/a_fold"/>
</dbReference>
<feature type="transmembrane region" description="Helical" evidence="9">
    <location>
        <begin position="278"/>
        <end position="296"/>
    </location>
</feature>
<evidence type="ECO:0000256" key="8">
    <source>
        <dbReference type="SAM" id="Coils"/>
    </source>
</evidence>
<keyword evidence="13" id="KW-1185">Reference proteome</keyword>
<dbReference type="KEGG" id="cof:FOZ74_07535"/>
<dbReference type="Gene3D" id="3.40.50.620">
    <property type="entry name" value="HUPs"/>
    <property type="match status" value="1"/>
</dbReference>
<feature type="transmembrane region" description="Helical" evidence="9">
    <location>
        <begin position="370"/>
        <end position="390"/>
    </location>
</feature>
<dbReference type="Proteomes" id="UP000321199">
    <property type="component" value="Chromosome"/>
</dbReference>
<evidence type="ECO:0000313" key="12">
    <source>
        <dbReference type="EMBL" id="QEA12889.1"/>
    </source>
</evidence>
<dbReference type="Pfam" id="PF00582">
    <property type="entry name" value="Usp"/>
    <property type="match status" value="1"/>
</dbReference>